<dbReference type="PROSITE" id="PS50858">
    <property type="entry name" value="BSD"/>
    <property type="match status" value="2"/>
</dbReference>
<dbReference type="GO" id="GO:0006351">
    <property type="term" value="P:DNA-templated transcription"/>
    <property type="evidence" value="ECO:0007669"/>
    <property type="project" value="InterPro"/>
</dbReference>
<proteinExistence type="predicted"/>
<dbReference type="InterPro" id="IPR005607">
    <property type="entry name" value="BSD_dom"/>
</dbReference>
<accession>A0AAN8ZBU9</accession>
<dbReference type="SUPFAM" id="SSF140383">
    <property type="entry name" value="BSD domain-like"/>
    <property type="match status" value="2"/>
</dbReference>
<gene>
    <name evidence="2" type="ORF">RJ641_034819</name>
</gene>
<evidence type="ECO:0000313" key="2">
    <source>
        <dbReference type="EMBL" id="KAK6934664.1"/>
    </source>
</evidence>
<dbReference type="EMBL" id="JBAMMX010000008">
    <property type="protein sequence ID" value="KAK6934664.1"/>
    <property type="molecule type" value="Genomic_DNA"/>
</dbReference>
<dbReference type="GO" id="GO:0006289">
    <property type="term" value="P:nucleotide-excision repair"/>
    <property type="evidence" value="ECO:0007669"/>
    <property type="project" value="InterPro"/>
</dbReference>
<dbReference type="SMART" id="SM00751">
    <property type="entry name" value="BSD"/>
    <property type="match status" value="2"/>
</dbReference>
<dbReference type="Gene3D" id="6.10.140.1200">
    <property type="match status" value="1"/>
</dbReference>
<dbReference type="Pfam" id="PF03909">
    <property type="entry name" value="BSD"/>
    <property type="match status" value="1"/>
</dbReference>
<protein>
    <submittedName>
        <fullName evidence="2">BSD domain</fullName>
    </submittedName>
</protein>
<feature type="domain" description="BSD" evidence="1">
    <location>
        <begin position="213"/>
        <end position="265"/>
    </location>
</feature>
<name>A0AAN8ZBU9_9MAGN</name>
<dbReference type="Proteomes" id="UP001370490">
    <property type="component" value="Unassembled WGS sequence"/>
</dbReference>
<dbReference type="InterPro" id="IPR027079">
    <property type="entry name" value="Tfb1/GTF2H1"/>
</dbReference>
<dbReference type="PANTHER" id="PTHR12856">
    <property type="entry name" value="TRANSCRIPTION INITIATION FACTOR IIH-RELATED"/>
    <property type="match status" value="1"/>
</dbReference>
<dbReference type="GO" id="GO:0000439">
    <property type="term" value="C:transcription factor TFIIH core complex"/>
    <property type="evidence" value="ECO:0007669"/>
    <property type="project" value="InterPro"/>
</dbReference>
<comment type="caution">
    <text evidence="2">The sequence shown here is derived from an EMBL/GenBank/DDBJ whole genome shotgun (WGS) entry which is preliminary data.</text>
</comment>
<sequence>MVSEQVVMRAKYKTSVKDPGLHGVLIMTEEKCVFMPNDPTSTVKVDFAFKSVKGHKFTKEAPNKQALLNLTHDAAPGGGYIFEFSTFQDRDVCREFVGMYYANHGTISWFSIDFARKLSKCGQATTAPEKPVVTVHDEQLSQAEVERRMKLLIDNSELQKLHKQFVISGVLTEAEFWATRKKMLEGSTSRKPKQKVGFKSAMISDVKPMTDGRTNKVTFNLTPEIIHQIFAEKPAVHEAFLKFVPGKMTELDFWNKYCRAEYLHRTKNSIVAAAEAAEDEDLAVFLKQDDILANEARRKIRRVDPTLDMEADQGDDYLHLPDHGILRDGGKEITEIDSHYEQYRRSLAHDLNRHAAVVLEGRPLDAEPRDTRAVAVALRSKKVELSNEASDGTGNQERLDRSSRITEIEDLDAPRDPPIAPLCIKDPRDYFDSQQANALKTLGDTLSDTKPMKHRLNSREAYQSLRESIAEIKSVGLTDPLLKPEVALKVFNGLTQNISSTKYHLGKNPHESFLDNLPNQTKDELLHHWTSIQELLKHFWSSYPITTSYLYAKVSRLKDAMVQIYPKLQEMKESIQSDFRHQVSLLVQPMQQALEAAFAHYDADMQKRSAKGGERPNGII</sequence>
<reference evidence="2 3" key="1">
    <citation type="submission" date="2023-12" db="EMBL/GenBank/DDBJ databases">
        <title>A high-quality genome assembly for Dillenia turbinata (Dilleniales).</title>
        <authorList>
            <person name="Chanderbali A."/>
        </authorList>
    </citation>
    <scope>NUCLEOTIDE SEQUENCE [LARGE SCALE GENOMIC DNA]</scope>
    <source>
        <strain evidence="2">LSX21</strain>
        <tissue evidence="2">Leaf</tissue>
    </source>
</reference>
<evidence type="ECO:0000259" key="1">
    <source>
        <dbReference type="PROSITE" id="PS50858"/>
    </source>
</evidence>
<keyword evidence="3" id="KW-1185">Reference proteome</keyword>
<dbReference type="InterPro" id="IPR035925">
    <property type="entry name" value="BSD_dom_sf"/>
</dbReference>
<feature type="domain" description="BSD" evidence="1">
    <location>
        <begin position="137"/>
        <end position="180"/>
    </location>
</feature>
<dbReference type="AlphaFoldDB" id="A0AAN8ZBU9"/>
<evidence type="ECO:0000313" key="3">
    <source>
        <dbReference type="Proteomes" id="UP001370490"/>
    </source>
</evidence>
<organism evidence="2 3">
    <name type="scientific">Dillenia turbinata</name>
    <dbReference type="NCBI Taxonomy" id="194707"/>
    <lineage>
        <taxon>Eukaryota</taxon>
        <taxon>Viridiplantae</taxon>
        <taxon>Streptophyta</taxon>
        <taxon>Embryophyta</taxon>
        <taxon>Tracheophyta</taxon>
        <taxon>Spermatophyta</taxon>
        <taxon>Magnoliopsida</taxon>
        <taxon>eudicotyledons</taxon>
        <taxon>Gunneridae</taxon>
        <taxon>Pentapetalae</taxon>
        <taxon>Dilleniales</taxon>
        <taxon>Dilleniaceae</taxon>
        <taxon>Dillenia</taxon>
    </lineage>
</organism>